<name>A0AAD7CU35_MYCRO</name>
<dbReference type="GO" id="GO:0016705">
    <property type="term" value="F:oxidoreductase activity, acting on paired donors, with incorporation or reduction of molecular oxygen"/>
    <property type="evidence" value="ECO:0007669"/>
    <property type="project" value="InterPro"/>
</dbReference>
<keyword evidence="10 13" id="KW-0408">Iron</keyword>
<evidence type="ECO:0000256" key="8">
    <source>
        <dbReference type="ARBA" id="ARBA00022989"/>
    </source>
</evidence>
<dbReference type="Gene3D" id="1.10.630.10">
    <property type="entry name" value="Cytochrome P450"/>
    <property type="match status" value="1"/>
</dbReference>
<evidence type="ECO:0000256" key="12">
    <source>
        <dbReference type="ARBA" id="ARBA00023136"/>
    </source>
</evidence>
<dbReference type="Pfam" id="PF00067">
    <property type="entry name" value="p450"/>
    <property type="match status" value="1"/>
</dbReference>
<dbReference type="GO" id="GO:0020037">
    <property type="term" value="F:heme binding"/>
    <property type="evidence" value="ECO:0007669"/>
    <property type="project" value="InterPro"/>
</dbReference>
<evidence type="ECO:0000256" key="4">
    <source>
        <dbReference type="ARBA" id="ARBA00010617"/>
    </source>
</evidence>
<keyword evidence="9 14" id="KW-0560">Oxidoreductase</keyword>
<evidence type="ECO:0000256" key="13">
    <source>
        <dbReference type="PIRSR" id="PIRSR602401-1"/>
    </source>
</evidence>
<dbReference type="InterPro" id="IPR001128">
    <property type="entry name" value="Cyt_P450"/>
</dbReference>
<evidence type="ECO:0000256" key="6">
    <source>
        <dbReference type="ARBA" id="ARBA00022692"/>
    </source>
</evidence>
<evidence type="ECO:0000313" key="16">
    <source>
        <dbReference type="Proteomes" id="UP001221757"/>
    </source>
</evidence>
<comment type="subcellular location">
    <subcellularLocation>
        <location evidence="2">Membrane</location>
    </subcellularLocation>
</comment>
<evidence type="ECO:0000256" key="3">
    <source>
        <dbReference type="ARBA" id="ARBA00004721"/>
    </source>
</evidence>
<evidence type="ECO:0000256" key="5">
    <source>
        <dbReference type="ARBA" id="ARBA00022617"/>
    </source>
</evidence>
<dbReference type="GO" id="GO:0016020">
    <property type="term" value="C:membrane"/>
    <property type="evidence" value="ECO:0007669"/>
    <property type="project" value="UniProtKB-SubCell"/>
</dbReference>
<organism evidence="15 16">
    <name type="scientific">Mycena rosella</name>
    <name type="common">Pink bonnet</name>
    <name type="synonym">Agaricus rosellus</name>
    <dbReference type="NCBI Taxonomy" id="1033263"/>
    <lineage>
        <taxon>Eukaryota</taxon>
        <taxon>Fungi</taxon>
        <taxon>Dikarya</taxon>
        <taxon>Basidiomycota</taxon>
        <taxon>Agaricomycotina</taxon>
        <taxon>Agaricomycetes</taxon>
        <taxon>Agaricomycetidae</taxon>
        <taxon>Agaricales</taxon>
        <taxon>Marasmiineae</taxon>
        <taxon>Mycenaceae</taxon>
        <taxon>Mycena</taxon>
    </lineage>
</organism>
<keyword evidence="7 13" id="KW-0479">Metal-binding</keyword>
<dbReference type="SUPFAM" id="SSF48264">
    <property type="entry name" value="Cytochrome P450"/>
    <property type="match status" value="1"/>
</dbReference>
<dbReference type="PANTHER" id="PTHR24305:SF166">
    <property type="entry name" value="CYTOCHROME P450 12A4, MITOCHONDRIAL-RELATED"/>
    <property type="match status" value="1"/>
</dbReference>
<sequence length="451" mass="50520">QNETINLVPIISGIPGLWTSNIDISRQVTAGGHKTNFIKPESASGAFLLWGMNLAAADSQMWRKHRRVVGPAFGTELYRLVWKQTADTYREMVEVEGWKAKDAVDVPVIQALTSKVAFLIISACGFGFPSPWAAPETSGDGEMPVQEALRLVAESHLLMLTAPKWLLHLPIPKFTRTRKARDRLIKFMQEQVTERKAEVSAGNTRADAFTMLVKANQDEAGKYQLDDQELVRIGNVFLFMFAGHETTAHTLAATLGFMAIHDEIQDEVLEQILSIVGTDREPEFDDYSKLDKVLAIFYESARMFPAGHVLIREATEDTILTVPNPVGQEGSKTIPIPKGTQITVDMIGLQYNPRYFENPEMYKPSRWYGLPADSELFTAFSVGPRACIGRRFATVEATCFLALLLRDWKVLPILRDGESKQTWGARVMDAHIVLTLGVADIPLRFERRKRA</sequence>
<dbReference type="PROSITE" id="PS00086">
    <property type="entry name" value="CYTOCHROME_P450"/>
    <property type="match status" value="1"/>
</dbReference>
<feature type="binding site" description="axial binding residue" evidence="13">
    <location>
        <position position="387"/>
    </location>
    <ligand>
        <name>heme</name>
        <dbReference type="ChEBI" id="CHEBI:30413"/>
    </ligand>
    <ligandPart>
        <name>Fe</name>
        <dbReference type="ChEBI" id="CHEBI:18248"/>
    </ligandPart>
</feature>
<comment type="caution">
    <text evidence="15">The sequence shown here is derived from an EMBL/GenBank/DDBJ whole genome shotgun (WGS) entry which is preliminary data.</text>
</comment>
<dbReference type="InterPro" id="IPR017972">
    <property type="entry name" value="Cyt_P450_CS"/>
</dbReference>
<evidence type="ECO:0000313" key="15">
    <source>
        <dbReference type="EMBL" id="KAJ7662974.1"/>
    </source>
</evidence>
<dbReference type="InterPro" id="IPR050121">
    <property type="entry name" value="Cytochrome_P450_monoxygenase"/>
</dbReference>
<evidence type="ECO:0000256" key="1">
    <source>
        <dbReference type="ARBA" id="ARBA00001971"/>
    </source>
</evidence>
<feature type="non-terminal residue" evidence="15">
    <location>
        <position position="1"/>
    </location>
</feature>
<dbReference type="GO" id="GO:0004497">
    <property type="term" value="F:monooxygenase activity"/>
    <property type="evidence" value="ECO:0007669"/>
    <property type="project" value="UniProtKB-KW"/>
</dbReference>
<keyword evidence="5 13" id="KW-0349">Heme</keyword>
<evidence type="ECO:0000256" key="10">
    <source>
        <dbReference type="ARBA" id="ARBA00023004"/>
    </source>
</evidence>
<evidence type="ECO:0000256" key="9">
    <source>
        <dbReference type="ARBA" id="ARBA00023002"/>
    </source>
</evidence>
<dbReference type="EMBL" id="JARKIE010000236">
    <property type="protein sequence ID" value="KAJ7662974.1"/>
    <property type="molecule type" value="Genomic_DNA"/>
</dbReference>
<evidence type="ECO:0000256" key="11">
    <source>
        <dbReference type="ARBA" id="ARBA00023033"/>
    </source>
</evidence>
<comment type="cofactor">
    <cofactor evidence="1 13">
        <name>heme</name>
        <dbReference type="ChEBI" id="CHEBI:30413"/>
    </cofactor>
</comment>
<dbReference type="GO" id="GO:0005506">
    <property type="term" value="F:iron ion binding"/>
    <property type="evidence" value="ECO:0007669"/>
    <property type="project" value="InterPro"/>
</dbReference>
<keyword evidence="8" id="KW-1133">Transmembrane helix</keyword>
<accession>A0AAD7CU35</accession>
<dbReference type="PRINTS" id="PR00385">
    <property type="entry name" value="P450"/>
</dbReference>
<keyword evidence="6" id="KW-0812">Transmembrane</keyword>
<dbReference type="PANTHER" id="PTHR24305">
    <property type="entry name" value="CYTOCHROME P450"/>
    <property type="match status" value="1"/>
</dbReference>
<reference evidence="15" key="1">
    <citation type="submission" date="2023-03" db="EMBL/GenBank/DDBJ databases">
        <title>Massive genome expansion in bonnet fungi (Mycena s.s.) driven by repeated elements and novel gene families across ecological guilds.</title>
        <authorList>
            <consortium name="Lawrence Berkeley National Laboratory"/>
            <person name="Harder C.B."/>
            <person name="Miyauchi S."/>
            <person name="Viragh M."/>
            <person name="Kuo A."/>
            <person name="Thoen E."/>
            <person name="Andreopoulos B."/>
            <person name="Lu D."/>
            <person name="Skrede I."/>
            <person name="Drula E."/>
            <person name="Henrissat B."/>
            <person name="Morin E."/>
            <person name="Kohler A."/>
            <person name="Barry K."/>
            <person name="LaButti K."/>
            <person name="Morin E."/>
            <person name="Salamov A."/>
            <person name="Lipzen A."/>
            <person name="Mereny Z."/>
            <person name="Hegedus B."/>
            <person name="Baldrian P."/>
            <person name="Stursova M."/>
            <person name="Weitz H."/>
            <person name="Taylor A."/>
            <person name="Grigoriev I.V."/>
            <person name="Nagy L.G."/>
            <person name="Martin F."/>
            <person name="Kauserud H."/>
        </authorList>
    </citation>
    <scope>NUCLEOTIDE SEQUENCE</scope>
    <source>
        <strain evidence="15">CBHHK067</strain>
    </source>
</reference>
<gene>
    <name evidence="15" type="ORF">B0H17DRAFT_952818</name>
</gene>
<dbReference type="Proteomes" id="UP001221757">
    <property type="component" value="Unassembled WGS sequence"/>
</dbReference>
<keyword evidence="11 14" id="KW-0503">Monooxygenase</keyword>
<protein>
    <submittedName>
        <fullName evidence="15">Cytochrome P450</fullName>
    </submittedName>
</protein>
<dbReference type="InterPro" id="IPR036396">
    <property type="entry name" value="Cyt_P450_sf"/>
</dbReference>
<keyword evidence="16" id="KW-1185">Reference proteome</keyword>
<dbReference type="AlphaFoldDB" id="A0AAD7CU35"/>
<keyword evidence="12" id="KW-0472">Membrane</keyword>
<dbReference type="PRINTS" id="PR00463">
    <property type="entry name" value="EP450I"/>
</dbReference>
<comment type="similarity">
    <text evidence="4 14">Belongs to the cytochrome P450 family.</text>
</comment>
<evidence type="ECO:0000256" key="2">
    <source>
        <dbReference type="ARBA" id="ARBA00004370"/>
    </source>
</evidence>
<dbReference type="InterPro" id="IPR002401">
    <property type="entry name" value="Cyt_P450_E_grp-I"/>
</dbReference>
<comment type="pathway">
    <text evidence="3">Secondary metabolite biosynthesis; terpenoid biosynthesis.</text>
</comment>
<evidence type="ECO:0000256" key="7">
    <source>
        <dbReference type="ARBA" id="ARBA00022723"/>
    </source>
</evidence>
<evidence type="ECO:0000256" key="14">
    <source>
        <dbReference type="RuleBase" id="RU000461"/>
    </source>
</evidence>
<proteinExistence type="inferred from homology"/>